<gene>
    <name evidence="2" type="ORF">BDK92_4745</name>
</gene>
<dbReference type="OrthoDB" id="3827413at2"/>
<dbReference type="PANTHER" id="PTHR37017:SF11">
    <property type="entry name" value="ESTERASE_LIPASE_THIOESTERASE DOMAIN-CONTAINING PROTEIN"/>
    <property type="match status" value="1"/>
</dbReference>
<dbReference type="InterPro" id="IPR029058">
    <property type="entry name" value="AB_hydrolase_fold"/>
</dbReference>
<dbReference type="Gene3D" id="3.40.50.1820">
    <property type="entry name" value="alpha/beta hydrolase"/>
    <property type="match status" value="1"/>
</dbReference>
<proteinExistence type="predicted"/>
<dbReference type="SUPFAM" id="SSF53474">
    <property type="entry name" value="alpha/beta-Hydrolases"/>
    <property type="match status" value="1"/>
</dbReference>
<organism evidence="2 3">
    <name type="scientific">Micromonospora pisi</name>
    <dbReference type="NCBI Taxonomy" id="589240"/>
    <lineage>
        <taxon>Bacteria</taxon>
        <taxon>Bacillati</taxon>
        <taxon>Actinomycetota</taxon>
        <taxon>Actinomycetes</taxon>
        <taxon>Micromonosporales</taxon>
        <taxon>Micromonosporaceae</taxon>
        <taxon>Micromonospora</taxon>
    </lineage>
</organism>
<feature type="domain" description="AB hydrolase-1" evidence="1">
    <location>
        <begin position="7"/>
        <end position="222"/>
    </location>
</feature>
<keyword evidence="3" id="KW-1185">Reference proteome</keyword>
<dbReference type="RefSeq" id="WP_121158651.1">
    <property type="nucleotide sequence ID" value="NZ_RBKT01000001.1"/>
</dbReference>
<dbReference type="Proteomes" id="UP000277671">
    <property type="component" value="Unassembled WGS sequence"/>
</dbReference>
<dbReference type="PANTHER" id="PTHR37017">
    <property type="entry name" value="AB HYDROLASE-1 DOMAIN-CONTAINING PROTEIN-RELATED"/>
    <property type="match status" value="1"/>
</dbReference>
<sequence>MSTKPTIILVHGAWHGAWCWSRLEPELVRRGIGVRALELTSHGTDPAVVGDLRSDVELVRNTVKEVDGPAVLLGHSYGGLVISEAADGLDQVTKLIFMGAFFPEVGDSMRSLTGGGRAPWLDITDGLMSVAPGWGRKLFYSDCDPAVAEDAERRLLPQSAASFGQEVQATAWRTIDSTYIVCTDDQAVSPAAQRRWASMVNETVVLRGGHSPMLSQPGRVAELIDERI</sequence>
<evidence type="ECO:0000259" key="1">
    <source>
        <dbReference type="Pfam" id="PF12697"/>
    </source>
</evidence>
<dbReference type="AlphaFoldDB" id="A0A495JN73"/>
<dbReference type="EMBL" id="RBKT01000001">
    <property type="protein sequence ID" value="RKR90373.1"/>
    <property type="molecule type" value="Genomic_DNA"/>
</dbReference>
<reference evidence="2 3" key="1">
    <citation type="submission" date="2018-10" db="EMBL/GenBank/DDBJ databases">
        <title>Sequencing the genomes of 1000 actinobacteria strains.</title>
        <authorList>
            <person name="Klenk H.-P."/>
        </authorList>
    </citation>
    <scope>NUCLEOTIDE SEQUENCE [LARGE SCALE GENOMIC DNA]</scope>
    <source>
        <strain evidence="2 3">DSM 45175</strain>
    </source>
</reference>
<dbReference type="GO" id="GO:0003824">
    <property type="term" value="F:catalytic activity"/>
    <property type="evidence" value="ECO:0007669"/>
    <property type="project" value="UniProtKB-ARBA"/>
</dbReference>
<dbReference type="InterPro" id="IPR000073">
    <property type="entry name" value="AB_hydrolase_1"/>
</dbReference>
<evidence type="ECO:0000313" key="3">
    <source>
        <dbReference type="Proteomes" id="UP000277671"/>
    </source>
</evidence>
<protein>
    <submittedName>
        <fullName evidence="2">Pimeloyl-ACP methyl ester carboxylesterase</fullName>
    </submittedName>
</protein>
<evidence type="ECO:0000313" key="2">
    <source>
        <dbReference type="EMBL" id="RKR90373.1"/>
    </source>
</evidence>
<dbReference type="InterPro" id="IPR052897">
    <property type="entry name" value="Sec-Metab_Biosynth_Hydrolase"/>
</dbReference>
<name>A0A495JN73_9ACTN</name>
<dbReference type="Pfam" id="PF12697">
    <property type="entry name" value="Abhydrolase_6"/>
    <property type="match status" value="1"/>
</dbReference>
<comment type="caution">
    <text evidence="2">The sequence shown here is derived from an EMBL/GenBank/DDBJ whole genome shotgun (WGS) entry which is preliminary data.</text>
</comment>
<accession>A0A495JN73</accession>